<dbReference type="PANTHER" id="PTHR42748">
    <property type="entry name" value="NITROGEN METABOLITE REPRESSION PROTEIN NMRA FAMILY MEMBER"/>
    <property type="match status" value="1"/>
</dbReference>
<keyword evidence="2" id="KW-0521">NADP</keyword>
<dbReference type="OrthoDB" id="3358371at2759"/>
<dbReference type="GO" id="GO:0005634">
    <property type="term" value="C:nucleus"/>
    <property type="evidence" value="ECO:0007669"/>
    <property type="project" value="TreeGrafter"/>
</dbReference>
<dbReference type="Pfam" id="PF05368">
    <property type="entry name" value="NmrA"/>
    <property type="match status" value="1"/>
</dbReference>
<name>A0A0C3GR28_OIDMZ</name>
<evidence type="ECO:0000313" key="5">
    <source>
        <dbReference type="Proteomes" id="UP000054321"/>
    </source>
</evidence>
<dbReference type="PANTHER" id="PTHR42748:SF26">
    <property type="entry name" value="NMRA-LIKE DOMAIN-CONTAINING PROTEIN"/>
    <property type="match status" value="1"/>
</dbReference>
<feature type="domain" description="NmrA-like" evidence="3">
    <location>
        <begin position="1"/>
        <end position="323"/>
    </location>
</feature>
<dbReference type="InterPro" id="IPR051164">
    <property type="entry name" value="NmrA-like_oxidored"/>
</dbReference>
<dbReference type="InParanoid" id="A0A0C3GR28"/>
<evidence type="ECO:0000259" key="3">
    <source>
        <dbReference type="Pfam" id="PF05368"/>
    </source>
</evidence>
<reference evidence="5" key="2">
    <citation type="submission" date="2015-01" db="EMBL/GenBank/DDBJ databases">
        <title>Evolutionary Origins and Diversification of the Mycorrhizal Mutualists.</title>
        <authorList>
            <consortium name="DOE Joint Genome Institute"/>
            <consortium name="Mycorrhizal Genomics Consortium"/>
            <person name="Kohler A."/>
            <person name="Kuo A."/>
            <person name="Nagy L.G."/>
            <person name="Floudas D."/>
            <person name="Copeland A."/>
            <person name="Barry K.W."/>
            <person name="Cichocki N."/>
            <person name="Veneault-Fourrey C."/>
            <person name="LaButti K."/>
            <person name="Lindquist E.A."/>
            <person name="Lipzen A."/>
            <person name="Lundell T."/>
            <person name="Morin E."/>
            <person name="Murat C."/>
            <person name="Riley R."/>
            <person name="Ohm R."/>
            <person name="Sun H."/>
            <person name="Tunlid A."/>
            <person name="Henrissat B."/>
            <person name="Grigoriev I.V."/>
            <person name="Hibbett D.S."/>
            <person name="Martin F."/>
        </authorList>
    </citation>
    <scope>NUCLEOTIDE SEQUENCE [LARGE SCALE GENOMIC DNA]</scope>
    <source>
        <strain evidence="5">Zn</strain>
    </source>
</reference>
<evidence type="ECO:0000256" key="2">
    <source>
        <dbReference type="ARBA" id="ARBA00022857"/>
    </source>
</evidence>
<reference evidence="4 5" key="1">
    <citation type="submission" date="2014-04" db="EMBL/GenBank/DDBJ databases">
        <authorList>
            <consortium name="DOE Joint Genome Institute"/>
            <person name="Kuo A."/>
            <person name="Martino E."/>
            <person name="Perotto S."/>
            <person name="Kohler A."/>
            <person name="Nagy L.G."/>
            <person name="Floudas D."/>
            <person name="Copeland A."/>
            <person name="Barry K.W."/>
            <person name="Cichocki N."/>
            <person name="Veneault-Fourrey C."/>
            <person name="LaButti K."/>
            <person name="Lindquist E.A."/>
            <person name="Lipzen A."/>
            <person name="Lundell T."/>
            <person name="Morin E."/>
            <person name="Murat C."/>
            <person name="Sun H."/>
            <person name="Tunlid A."/>
            <person name="Henrissat B."/>
            <person name="Grigoriev I.V."/>
            <person name="Hibbett D.S."/>
            <person name="Martin F."/>
            <person name="Nordberg H.P."/>
            <person name="Cantor M.N."/>
            <person name="Hua S.X."/>
        </authorList>
    </citation>
    <scope>NUCLEOTIDE SEQUENCE [LARGE SCALE GENOMIC DNA]</scope>
    <source>
        <strain evidence="4 5">Zn</strain>
    </source>
</reference>
<evidence type="ECO:0000256" key="1">
    <source>
        <dbReference type="ARBA" id="ARBA00006328"/>
    </source>
</evidence>
<dbReference type="EMBL" id="KN832893">
    <property type="protein sequence ID" value="KIM93794.1"/>
    <property type="molecule type" value="Genomic_DNA"/>
</dbReference>
<dbReference type="InterPro" id="IPR008030">
    <property type="entry name" value="NmrA-like"/>
</dbReference>
<dbReference type="STRING" id="913774.A0A0C3GR28"/>
<dbReference type="Gene3D" id="3.90.25.10">
    <property type="entry name" value="UDP-galactose 4-epimerase, domain 1"/>
    <property type="match status" value="1"/>
</dbReference>
<accession>A0A0C3GR28</accession>
<dbReference type="Proteomes" id="UP000054321">
    <property type="component" value="Unassembled WGS sequence"/>
</dbReference>
<organism evidence="4 5">
    <name type="scientific">Oidiodendron maius (strain Zn)</name>
    <dbReference type="NCBI Taxonomy" id="913774"/>
    <lineage>
        <taxon>Eukaryota</taxon>
        <taxon>Fungi</taxon>
        <taxon>Dikarya</taxon>
        <taxon>Ascomycota</taxon>
        <taxon>Pezizomycotina</taxon>
        <taxon>Leotiomycetes</taxon>
        <taxon>Leotiomycetes incertae sedis</taxon>
        <taxon>Myxotrichaceae</taxon>
        <taxon>Oidiodendron</taxon>
    </lineage>
</organism>
<dbReference type="InterPro" id="IPR036291">
    <property type="entry name" value="NAD(P)-bd_dom_sf"/>
</dbReference>
<protein>
    <recommendedName>
        <fullName evidence="3">NmrA-like domain-containing protein</fullName>
    </recommendedName>
</protein>
<dbReference type="Gene3D" id="3.40.50.720">
    <property type="entry name" value="NAD(P)-binding Rossmann-like Domain"/>
    <property type="match status" value="1"/>
</dbReference>
<evidence type="ECO:0000313" key="4">
    <source>
        <dbReference type="EMBL" id="KIM93794.1"/>
    </source>
</evidence>
<proteinExistence type="inferred from homology"/>
<sequence>MSKLIVVLGATGKQGGSVIDRFLKDPEYKVRGISRDPTSKSSQALVTRGVEIVQGDLLDLESLKAAFEGANVVYALTTDFWTNLPLVGEDTPERSALEKVYDMELKQGQNIIEAVLTILNTTLDLFIFSTLSAAKRISRRKYTKVYHFDAKARVVDDIKAFHPDLANKTATIQLGFFANNWRGPTPIQPTKLPDGTYEICAVGSADALHPFVDPNHDPAVYAHAISKLSTGSEMKVYYGYGSMISMTQWAALLSKALGIEIAYRELTIAEYNERMTWHRGVGEELGEMYAYSAEFGFDGGEEGIISVHDIPLERTPITMQEYIENEDWSELRAKLGI</sequence>
<dbReference type="SUPFAM" id="SSF51735">
    <property type="entry name" value="NAD(P)-binding Rossmann-fold domains"/>
    <property type="match status" value="1"/>
</dbReference>
<dbReference type="HOGENOM" id="CLU_007383_8_6_1"/>
<dbReference type="AlphaFoldDB" id="A0A0C3GR28"/>
<keyword evidence="5" id="KW-1185">Reference proteome</keyword>
<comment type="similarity">
    <text evidence="1">Belongs to the NmrA-type oxidoreductase family.</text>
</comment>
<gene>
    <name evidence="4" type="ORF">OIDMADRAFT_173132</name>
</gene>